<evidence type="ECO:0000256" key="1">
    <source>
        <dbReference type="SAM" id="MobiDB-lite"/>
    </source>
</evidence>
<protein>
    <submittedName>
        <fullName evidence="2 3">Uncharacterized protein</fullName>
    </submittedName>
</protein>
<sequence>MPPALEERLGVCGSPTGEVRTSRRHRRSVHEARLRAAAVHRAHVCVQRFSFSSNELRPALHGQSHSVGETVRSKFLRCFPAAASVRIGTVL</sequence>
<proteinExistence type="predicted"/>
<evidence type="ECO:0000313" key="3">
    <source>
        <dbReference type="EnsemblMetazoa" id="ASIC018164-PA"/>
    </source>
</evidence>
<feature type="region of interest" description="Disordered" evidence="1">
    <location>
        <begin position="1"/>
        <end position="27"/>
    </location>
</feature>
<name>A0A084WIR5_ANOSI</name>
<organism evidence="2">
    <name type="scientific">Anopheles sinensis</name>
    <name type="common">Mosquito</name>
    <dbReference type="NCBI Taxonomy" id="74873"/>
    <lineage>
        <taxon>Eukaryota</taxon>
        <taxon>Metazoa</taxon>
        <taxon>Ecdysozoa</taxon>
        <taxon>Arthropoda</taxon>
        <taxon>Hexapoda</taxon>
        <taxon>Insecta</taxon>
        <taxon>Pterygota</taxon>
        <taxon>Neoptera</taxon>
        <taxon>Endopterygota</taxon>
        <taxon>Diptera</taxon>
        <taxon>Nematocera</taxon>
        <taxon>Culicoidea</taxon>
        <taxon>Culicidae</taxon>
        <taxon>Anophelinae</taxon>
        <taxon>Anopheles</taxon>
    </lineage>
</organism>
<keyword evidence="4" id="KW-1185">Reference proteome</keyword>
<evidence type="ECO:0000313" key="2">
    <source>
        <dbReference type="EMBL" id="KFB50109.1"/>
    </source>
</evidence>
<dbReference type="EMBL" id="ATLV01023945">
    <property type="status" value="NOT_ANNOTATED_CDS"/>
    <property type="molecule type" value="Genomic_DNA"/>
</dbReference>
<dbReference type="EnsemblMetazoa" id="ASIC018164-RA">
    <property type="protein sequence ID" value="ASIC018164-PA"/>
    <property type="gene ID" value="ASIC018164"/>
</dbReference>
<evidence type="ECO:0000313" key="4">
    <source>
        <dbReference type="Proteomes" id="UP000030765"/>
    </source>
</evidence>
<dbReference type="VEuPathDB" id="VectorBase:ASIC018164"/>
<dbReference type="EMBL" id="KE525347">
    <property type="protein sequence ID" value="KFB50109.1"/>
    <property type="molecule type" value="Genomic_DNA"/>
</dbReference>
<reference evidence="2 4" key="1">
    <citation type="journal article" date="2014" name="BMC Genomics">
        <title>Genome sequence of Anopheles sinensis provides insight into genetics basis of mosquito competence for malaria parasites.</title>
        <authorList>
            <person name="Zhou D."/>
            <person name="Zhang D."/>
            <person name="Ding G."/>
            <person name="Shi L."/>
            <person name="Hou Q."/>
            <person name="Ye Y."/>
            <person name="Xu Y."/>
            <person name="Zhou H."/>
            <person name="Xiong C."/>
            <person name="Li S."/>
            <person name="Yu J."/>
            <person name="Hong S."/>
            <person name="Yu X."/>
            <person name="Zou P."/>
            <person name="Chen C."/>
            <person name="Chang X."/>
            <person name="Wang W."/>
            <person name="Lv Y."/>
            <person name="Sun Y."/>
            <person name="Ma L."/>
            <person name="Shen B."/>
            <person name="Zhu C."/>
        </authorList>
    </citation>
    <scope>NUCLEOTIDE SEQUENCE [LARGE SCALE GENOMIC DNA]</scope>
</reference>
<accession>A0A084WIR5</accession>
<dbReference type="AlphaFoldDB" id="A0A084WIR5"/>
<gene>
    <name evidence="2" type="ORF">ZHAS_00018164</name>
</gene>
<dbReference type="Proteomes" id="UP000030765">
    <property type="component" value="Unassembled WGS sequence"/>
</dbReference>
<reference evidence="3" key="2">
    <citation type="submission" date="2020-05" db="UniProtKB">
        <authorList>
            <consortium name="EnsemblMetazoa"/>
        </authorList>
    </citation>
    <scope>IDENTIFICATION</scope>
</reference>